<sequence length="806" mass="89079">MPAPYGKNHPTYDPEESGSAARFFEEVEMAANEAGLKDEHAQVIKWALLYLPDSIRKRWGQLTMNGNTQRTFTEWKTEVMKILPRRAQEEAGAMARLEALVTKWARDPITRHDRSAFFDFSLGFSAEAAAIKGAISNRELVRMYLRCLTPVFRERLQEKLVPGTGRSEEDPYLWTDVVAQATSIVTGGTTGPFGDLGLEPSVNDYARIKIEARDVPLGGSRTIENIKVKQEEMESNFQTLCGKMDVMSVQLKEVLNKHENNTSMNTPIFQQGIVPAQPRQSSYTQRPRQGMYTRPPNNPFNTPPRICYYCNVEGHMLMACPTLDADKASGRVVQQGYNIYVKNRQLSKESPDGLSMKQRADAILAGTYNPPAMIQMLTAEDWGQVEENTMVFFQSEPDTVSSAVLQQTVERLRAETQGAMQGMANHIIASLKPPPVSLPPLVHSTYSPYANAPPADHSASVPATEVRDMFQLLTKRLDGLEQYQIQTRSQAPANEGFRVTPEDRENVLRVLSEVFNSTHPIKFVDLVRMSPRARALATELLRKNKLIRDADGTLPLLEAMIEEHGEISRALGVSEQDVELELVNLLGANPKPEVPGLDEGLEVFIQDLVVPEHYYSSGSEDVPKGALVCPDPIESFLIENSGATVKGLVAAASSAKIRTFFPVVNRCREEETIIDEGSQVCSASEATAVALGIAWDPAMRIGLQSSNKTTSTTLGLARNVPIHCGNNVVAYVQLHIVQTAAYKMLLGRPFLSAMSAVSASKPDGTHTLTLTDPNNEGQVTIPTYPRGEIPAQYRDRLTTAFQTSMI</sequence>
<dbReference type="InterPro" id="IPR021109">
    <property type="entry name" value="Peptidase_aspartic_dom_sf"/>
</dbReference>
<dbReference type="CDD" id="cd00303">
    <property type="entry name" value="retropepsin_like"/>
    <property type="match status" value="1"/>
</dbReference>
<dbReference type="GO" id="GO:0006397">
    <property type="term" value="P:mRNA processing"/>
    <property type="evidence" value="ECO:0007669"/>
    <property type="project" value="UniProtKB-KW"/>
</dbReference>
<evidence type="ECO:0000313" key="3">
    <source>
        <dbReference type="Proteomes" id="UP000521943"/>
    </source>
</evidence>
<keyword evidence="1" id="KW-0507">mRNA processing</keyword>
<comment type="caution">
    <text evidence="2">The sequence shown here is derived from an EMBL/GenBank/DDBJ whole genome shotgun (WGS) entry which is preliminary data.</text>
</comment>
<dbReference type="Proteomes" id="UP000521943">
    <property type="component" value="Unassembled WGS sequence"/>
</dbReference>
<dbReference type="SUPFAM" id="SSF57756">
    <property type="entry name" value="Retrovirus zinc finger-like domains"/>
    <property type="match status" value="1"/>
</dbReference>
<reference evidence="2 3" key="1">
    <citation type="submission" date="2020-07" db="EMBL/GenBank/DDBJ databases">
        <title>Comparative genomics of pyrophilous fungi reveals a link between fire events and developmental genes.</title>
        <authorList>
            <consortium name="DOE Joint Genome Institute"/>
            <person name="Steindorff A.S."/>
            <person name="Carver A."/>
            <person name="Calhoun S."/>
            <person name="Stillman K."/>
            <person name="Liu H."/>
            <person name="Lipzen A."/>
            <person name="Pangilinan J."/>
            <person name="Labutti K."/>
            <person name="Bruns T.D."/>
            <person name="Grigoriev I.V."/>
        </authorList>
    </citation>
    <scope>NUCLEOTIDE SEQUENCE [LARGE SCALE GENOMIC DNA]</scope>
    <source>
        <strain evidence="2 3">CBS 144469</strain>
    </source>
</reference>
<dbReference type="GO" id="GO:0003676">
    <property type="term" value="F:nucleic acid binding"/>
    <property type="evidence" value="ECO:0007669"/>
    <property type="project" value="InterPro"/>
</dbReference>
<proteinExistence type="predicted"/>
<evidence type="ECO:0008006" key="4">
    <source>
        <dbReference type="Google" id="ProtNLM"/>
    </source>
</evidence>
<evidence type="ECO:0000313" key="2">
    <source>
        <dbReference type="EMBL" id="KAF6741363.1"/>
    </source>
</evidence>
<dbReference type="Gene3D" id="2.40.70.10">
    <property type="entry name" value="Acid Proteases"/>
    <property type="match status" value="1"/>
</dbReference>
<gene>
    <name evidence="2" type="ORF">DFP72DRAFT_1084369</name>
</gene>
<dbReference type="InterPro" id="IPR036875">
    <property type="entry name" value="Znf_CCHC_sf"/>
</dbReference>
<dbReference type="GO" id="GO:0008270">
    <property type="term" value="F:zinc ion binding"/>
    <property type="evidence" value="ECO:0007669"/>
    <property type="project" value="InterPro"/>
</dbReference>
<accession>A0A8H6LRS8</accession>
<evidence type="ECO:0000256" key="1">
    <source>
        <dbReference type="ARBA" id="ARBA00022664"/>
    </source>
</evidence>
<keyword evidence="3" id="KW-1185">Reference proteome</keyword>
<dbReference type="OrthoDB" id="3048530at2759"/>
<protein>
    <recommendedName>
        <fullName evidence="4">CCHC-type domain-containing protein</fullName>
    </recommendedName>
</protein>
<organism evidence="2 3">
    <name type="scientific">Ephemerocybe angulata</name>
    <dbReference type="NCBI Taxonomy" id="980116"/>
    <lineage>
        <taxon>Eukaryota</taxon>
        <taxon>Fungi</taxon>
        <taxon>Dikarya</taxon>
        <taxon>Basidiomycota</taxon>
        <taxon>Agaricomycotina</taxon>
        <taxon>Agaricomycetes</taxon>
        <taxon>Agaricomycetidae</taxon>
        <taxon>Agaricales</taxon>
        <taxon>Agaricineae</taxon>
        <taxon>Psathyrellaceae</taxon>
        <taxon>Ephemerocybe</taxon>
    </lineage>
</organism>
<dbReference type="EMBL" id="JACGCI010000262">
    <property type="protein sequence ID" value="KAF6741363.1"/>
    <property type="molecule type" value="Genomic_DNA"/>
</dbReference>
<name>A0A8H6LRS8_9AGAR</name>
<dbReference type="AlphaFoldDB" id="A0A8H6LRS8"/>